<accession>A0A0W0U885</accession>
<reference evidence="2 3" key="1">
    <citation type="submission" date="2015-11" db="EMBL/GenBank/DDBJ databases">
        <title>Genomic analysis of 38 Legionella species identifies large and diverse effector repertoires.</title>
        <authorList>
            <person name="Burstein D."/>
            <person name="Amaro F."/>
            <person name="Zusman T."/>
            <person name="Lifshitz Z."/>
            <person name="Cohen O."/>
            <person name="Gilbert J.A."/>
            <person name="Pupko T."/>
            <person name="Shuman H.A."/>
            <person name="Segal G."/>
        </authorList>
    </citation>
    <scope>NUCLEOTIDE SEQUENCE [LARGE SCALE GENOMIC DNA]</scope>
    <source>
        <strain evidence="2 3">ATCC 49504</strain>
    </source>
</reference>
<comment type="caution">
    <text evidence="2">The sequence shown here is derived from an EMBL/GenBank/DDBJ whole genome shotgun (WGS) entry which is preliminary data.</text>
</comment>
<feature type="compositionally biased region" description="Basic and acidic residues" evidence="1">
    <location>
        <begin position="591"/>
        <end position="601"/>
    </location>
</feature>
<evidence type="ECO:0000313" key="3">
    <source>
        <dbReference type="Proteomes" id="UP000054785"/>
    </source>
</evidence>
<dbReference type="OrthoDB" id="5650925at2"/>
<dbReference type="AlphaFoldDB" id="A0A0W0U885"/>
<keyword evidence="3" id="KW-1185">Reference proteome</keyword>
<evidence type="ECO:0000256" key="1">
    <source>
        <dbReference type="SAM" id="MobiDB-lite"/>
    </source>
</evidence>
<sequence length="610" mass="66719">MSVSLAEIKAVVDYHAVTPHLAPLRNDLAATFIKDLGRGIAVLDNAESPAQKLEALSRIRAAVDFVETRENPQRMAEADAFQNLKNALFIYTQAELEKIGVRSLHAPDKPRSPLSEIISNMSPFKANALMEILARGNSESLEQDLRALYEASDTTAEAKRFRQFLGTHAVAFLGGENSQNFTVTHQLTGARQVLKLEDRDRSPRHVERHLRDYLPNLLIPHYAERQVEGAVPLRLGDYERASRTLIATDFIHGGSALQHAEKMRNAGKGFEAAADIGLQMCDAFKNIQNAGCFFPDSKLSNWLVDASGRLIIADTKSFLFTNSYGNYTPVTPGNENLPVLQTHGFGIYGLPDDNIPAEAAHAALLGRNLYTSLTGEWPPHRDFQESDFSHPAFATESGAAFKTLIQDLTHPVPSERKSLDAARVSLMTLGALPVPFLEAAARLNTLKVGENDPGVQSYLAAKEAACRNASSPEEKEAIIASMNSLYDNLKNGAFTQITGLIHQLREDGKSIFSIGSLDKAERITNALRALPLDERVNPATGTSPQAIALKEAIASHRHFWKSSPKADAEGKIDENAASSSFRSMKNQLNAMREESTPEEAPKPPASPSVR</sequence>
<dbReference type="RefSeq" id="WP_028386649.1">
    <property type="nucleotide sequence ID" value="NZ_CAAAHN010000004.1"/>
</dbReference>
<organism evidence="2 3">
    <name type="scientific">Legionella geestiana</name>
    <dbReference type="NCBI Taxonomy" id="45065"/>
    <lineage>
        <taxon>Bacteria</taxon>
        <taxon>Pseudomonadati</taxon>
        <taxon>Pseudomonadota</taxon>
        <taxon>Gammaproteobacteria</taxon>
        <taxon>Legionellales</taxon>
        <taxon>Legionellaceae</taxon>
        <taxon>Legionella</taxon>
    </lineage>
</organism>
<feature type="compositionally biased region" description="Basic and acidic residues" evidence="1">
    <location>
        <begin position="564"/>
        <end position="574"/>
    </location>
</feature>
<protein>
    <submittedName>
        <fullName evidence="2">Uncharacterized protein</fullName>
    </submittedName>
</protein>
<feature type="region of interest" description="Disordered" evidence="1">
    <location>
        <begin position="561"/>
        <end position="610"/>
    </location>
</feature>
<dbReference type="EMBL" id="LNYC01000009">
    <property type="protein sequence ID" value="KTD03831.1"/>
    <property type="molecule type" value="Genomic_DNA"/>
</dbReference>
<dbReference type="InterPro" id="IPR011009">
    <property type="entry name" value="Kinase-like_dom_sf"/>
</dbReference>
<dbReference type="Proteomes" id="UP000054785">
    <property type="component" value="Unassembled WGS sequence"/>
</dbReference>
<dbReference type="STRING" id="45065.Lgee_0488"/>
<proteinExistence type="predicted"/>
<evidence type="ECO:0000313" key="2">
    <source>
        <dbReference type="EMBL" id="KTD03831.1"/>
    </source>
</evidence>
<dbReference type="SUPFAM" id="SSF56112">
    <property type="entry name" value="Protein kinase-like (PK-like)"/>
    <property type="match status" value="1"/>
</dbReference>
<dbReference type="PATRIC" id="fig|45065.4.peg.521"/>
<gene>
    <name evidence="2" type="ORF">Lgee_0488</name>
</gene>
<name>A0A0W0U885_9GAMM</name>
<feature type="compositionally biased region" description="Polar residues" evidence="1">
    <location>
        <begin position="576"/>
        <end position="589"/>
    </location>
</feature>